<protein>
    <recommendedName>
        <fullName evidence="8">Polymerase nucleotidyl transferase domain-containing protein</fullName>
    </recommendedName>
</protein>
<feature type="domain" description="PAP-associated" evidence="5">
    <location>
        <begin position="1394"/>
        <end position="1447"/>
    </location>
</feature>
<evidence type="ECO:0000256" key="2">
    <source>
        <dbReference type="ARBA" id="ARBA00022842"/>
    </source>
</evidence>
<evidence type="ECO:0000259" key="4">
    <source>
        <dbReference type="Pfam" id="PF01909"/>
    </source>
</evidence>
<dbReference type="Pfam" id="PF03828">
    <property type="entry name" value="PAP_assoc"/>
    <property type="match status" value="1"/>
</dbReference>
<dbReference type="GO" id="GO:0031123">
    <property type="term" value="P:RNA 3'-end processing"/>
    <property type="evidence" value="ECO:0007669"/>
    <property type="project" value="TreeGrafter"/>
</dbReference>
<evidence type="ECO:0008006" key="8">
    <source>
        <dbReference type="Google" id="ProtNLM"/>
    </source>
</evidence>
<dbReference type="InterPro" id="IPR045862">
    <property type="entry name" value="Trf4-like"/>
</dbReference>
<proteinExistence type="predicted"/>
<name>A0A7N0ZQR2_KALFE</name>
<dbReference type="GO" id="GO:0003729">
    <property type="term" value="F:mRNA binding"/>
    <property type="evidence" value="ECO:0007669"/>
    <property type="project" value="TreeGrafter"/>
</dbReference>
<dbReference type="Gene3D" id="3.30.460.10">
    <property type="entry name" value="Beta Polymerase, domain 2"/>
    <property type="match status" value="1"/>
</dbReference>
<dbReference type="OMA" id="VNCCDSS"/>
<dbReference type="EnsemblPlants" id="Kaladp0015s0064.1.v1.1">
    <property type="protein sequence ID" value="Kaladp0015s0064.1.v1.1"/>
    <property type="gene ID" value="Kaladp0015s0064.v1.1"/>
</dbReference>
<feature type="region of interest" description="Disordered" evidence="3">
    <location>
        <begin position="488"/>
        <end position="545"/>
    </location>
</feature>
<dbReference type="GO" id="GO:0005730">
    <property type="term" value="C:nucleolus"/>
    <property type="evidence" value="ECO:0007669"/>
    <property type="project" value="TreeGrafter"/>
</dbReference>
<keyword evidence="1" id="KW-0479">Metal-binding</keyword>
<dbReference type="GO" id="GO:0031499">
    <property type="term" value="C:TRAMP complex"/>
    <property type="evidence" value="ECO:0007669"/>
    <property type="project" value="TreeGrafter"/>
</dbReference>
<dbReference type="PANTHER" id="PTHR23092:SF48">
    <property type="entry name" value="NUCLEOTIDYLTRANSFERASE FAMILY PROTEIN"/>
    <property type="match status" value="1"/>
</dbReference>
<feature type="compositionally biased region" description="Basic residues" evidence="3">
    <location>
        <begin position="495"/>
        <end position="507"/>
    </location>
</feature>
<evidence type="ECO:0000256" key="3">
    <source>
        <dbReference type="SAM" id="MobiDB-lite"/>
    </source>
</evidence>
<dbReference type="GO" id="GO:0046872">
    <property type="term" value="F:metal ion binding"/>
    <property type="evidence" value="ECO:0007669"/>
    <property type="project" value="UniProtKB-KW"/>
</dbReference>
<evidence type="ECO:0000259" key="5">
    <source>
        <dbReference type="Pfam" id="PF03828"/>
    </source>
</evidence>
<dbReference type="InterPro" id="IPR002058">
    <property type="entry name" value="PAP_assoc"/>
</dbReference>
<dbReference type="Proteomes" id="UP000594263">
    <property type="component" value="Unplaced"/>
</dbReference>
<reference evidence="6" key="1">
    <citation type="submission" date="2021-01" db="UniProtKB">
        <authorList>
            <consortium name="EnsemblPlants"/>
        </authorList>
    </citation>
    <scope>IDENTIFICATION</scope>
</reference>
<dbReference type="GO" id="GO:0009793">
    <property type="term" value="P:embryo development ending in seed dormancy"/>
    <property type="evidence" value="ECO:0007669"/>
    <property type="project" value="EnsemblPlants"/>
</dbReference>
<dbReference type="SUPFAM" id="SSF81301">
    <property type="entry name" value="Nucleotidyltransferase"/>
    <property type="match status" value="1"/>
</dbReference>
<feature type="domain" description="Polymerase nucleotidyl transferase" evidence="4">
    <location>
        <begin position="1165"/>
        <end position="1209"/>
    </location>
</feature>
<organism evidence="6 7">
    <name type="scientific">Kalanchoe fedtschenkoi</name>
    <name type="common">Lavender scallops</name>
    <name type="synonym">South American air plant</name>
    <dbReference type="NCBI Taxonomy" id="63787"/>
    <lineage>
        <taxon>Eukaryota</taxon>
        <taxon>Viridiplantae</taxon>
        <taxon>Streptophyta</taxon>
        <taxon>Embryophyta</taxon>
        <taxon>Tracheophyta</taxon>
        <taxon>Spermatophyta</taxon>
        <taxon>Magnoliopsida</taxon>
        <taxon>eudicotyledons</taxon>
        <taxon>Gunneridae</taxon>
        <taxon>Pentapetalae</taxon>
        <taxon>Saxifragales</taxon>
        <taxon>Crassulaceae</taxon>
        <taxon>Kalanchoe</taxon>
    </lineage>
</organism>
<feature type="compositionally biased region" description="Polar residues" evidence="3">
    <location>
        <begin position="532"/>
        <end position="545"/>
    </location>
</feature>
<keyword evidence="2" id="KW-0460">Magnesium</keyword>
<sequence>MDSKQMMDALTGHMSLYHASIPATDSHHLTSPRSSILKWFSSLALHHRLAALTTVDHAFVQVLLKMLSKLSQRGHGCFILLPDLPSDENPLLPTLCFRKSEGLLGRVCERDQAERAIWEATRLFQSREGESVEDCSCSAADLDAVTFGEELVEDVVSFVEVMDKVSGEGFLRGEGGGLCGDWVELSWLKGKGYYGIEAFVANRMEVSLRLAWLNYSGGKKRGAKLKEKVDVVGVAANVYWRKKGFVDWWEKLDASARRNVVNAILGKKSKALIAEVTTVEKSDLKNEMRFSGRAANNKERYKYTMQCQMPRTVVPALGFSSICMASTSSRSTSFENVVKGLLLLQDIYTVSRCCDSDKERLYFSKFDSVNSSLDCIFRKIRGLLMAISLQSTKLELLDEGNTDIHPSKLKVRSVPGNRRKKGRPRDVKRPDLVSELKGDECKLDSCIIKDDVTRSSIHLNNNNVGEPKTLTTKLQDCKDDHLNKAASVKFVSASRKNRKDRKKKKKACVNDSEDERNPRPMLKHAALPKANPQITTETKNSNSSVVQNGDTAMLNVHCLSPTNVSGKMEDIAGSSLVIDSPRAANNLDESPSDASKMIDSECVTNYIDSPRKAYVPDPELACKFRNGDSSFQNPEEIKTRPGCEIIGSRENMIRKQQERGNFSDSGPTTSGYISYEWPIVSQGQTSVTNSYLPAATDRLHLDVGHNWHTHFHRSFVPPMHQARNLSIQSGHNRVFPLPVPMSIDWPPVVRGFSRVAPSVACSYDSGFISRRQSSFHRAFTSQHLPINSTTTEDERKYAVELSDLTSNQEAADECDGLWITEEELKLHAVPAYDYNQYFGGGVMYWNPSDHTAGGVSRPPSLSSDDSSWAWHEAEMRQDVDDMVAFSSSYSTNGLTSPTATSFCSPFDPLGTGTQAIGYVIQGKDKTGKVLHPSSISDAKVEERDSGASIHIPDDIEGKSANIHPYPILPPIIIPSTSRERSRSELRGHDYITSSVSQDPPQITRPPSPMVLCVSRAPRLPLPSSVSDSRRQKGFPSVRSGSSSPRNWSLRSIYSDGTKVDETFVCMDGQEVVWPWRNNNIAACPMVQPISGALLQDRLIAISQLAREKDHPDIAFPLQRPEGLNDSNHKPSLNLMYNLLQDEIESFCQKVASKNMIRKPYINWAVKRVRRSLQVLWPRSRTIIFGSNATGLSLPSSDVDLVVSLPPVRNLEPIKEAGILEGRNGIKETCLQHAARYLANQEWVKSDSLKTVENTAIPIIMLVVDVPRDLVSSLSSNVRTMKPGSLDLAELGHVNSASVDCSRTGSDFHKDPESVRLDISFKSSSHTGLQTTDLVKQLTEHFPAATPLALVLKQFLADRSLDQSYSGGLSSYCLVIIITRFLQHEHHLGQPINQNFGKLLMDFLYFFGNVFDPRQMRISVQGTGLYMKRERGHGIDPIHIDDPLSPTNNVGRNCFRIHQCIKAFADAYSILEQELGHFMENENYSSCPLHKLLPKIIPSIDPQ</sequence>
<evidence type="ECO:0000313" key="7">
    <source>
        <dbReference type="Proteomes" id="UP000594263"/>
    </source>
</evidence>
<dbReference type="PANTHER" id="PTHR23092">
    <property type="entry name" value="POLY(A) RNA POLYMERASE"/>
    <property type="match status" value="1"/>
</dbReference>
<dbReference type="InterPro" id="IPR043519">
    <property type="entry name" value="NT_sf"/>
</dbReference>
<feature type="compositionally biased region" description="Basic residues" evidence="3">
    <location>
        <begin position="407"/>
        <end position="423"/>
    </location>
</feature>
<dbReference type="Gramene" id="Kaladp0015s0064.1.v1.1">
    <property type="protein sequence ID" value="Kaladp0015s0064.1.v1.1"/>
    <property type="gene ID" value="Kaladp0015s0064.v1.1"/>
</dbReference>
<evidence type="ECO:0000256" key="1">
    <source>
        <dbReference type="ARBA" id="ARBA00022723"/>
    </source>
</evidence>
<dbReference type="InterPro" id="IPR002934">
    <property type="entry name" value="Polymerase_NTP_transf_dom"/>
</dbReference>
<feature type="region of interest" description="Disordered" evidence="3">
    <location>
        <begin position="407"/>
        <end position="431"/>
    </location>
</feature>
<keyword evidence="7" id="KW-1185">Reference proteome</keyword>
<dbReference type="Gene3D" id="1.10.1410.10">
    <property type="match status" value="1"/>
</dbReference>
<dbReference type="GO" id="GO:1990817">
    <property type="term" value="F:poly(A) RNA polymerase activity"/>
    <property type="evidence" value="ECO:0007669"/>
    <property type="project" value="InterPro"/>
</dbReference>
<dbReference type="GO" id="GO:0043634">
    <property type="term" value="P:polyadenylation-dependent ncRNA catabolic process"/>
    <property type="evidence" value="ECO:0007669"/>
    <property type="project" value="TreeGrafter"/>
</dbReference>
<evidence type="ECO:0000313" key="6">
    <source>
        <dbReference type="EnsemblPlants" id="Kaladp0015s0064.1.v1.1"/>
    </source>
</evidence>
<accession>A0A7N0ZQR2</accession>
<dbReference type="SUPFAM" id="SSF81631">
    <property type="entry name" value="PAP/OAS1 substrate-binding domain"/>
    <property type="match status" value="1"/>
</dbReference>
<feature type="region of interest" description="Disordered" evidence="3">
    <location>
        <begin position="1021"/>
        <end position="1045"/>
    </location>
</feature>
<dbReference type="Pfam" id="PF01909">
    <property type="entry name" value="NTP_transf_2"/>
    <property type="match status" value="1"/>
</dbReference>